<dbReference type="PIRSF" id="PIRSF000161">
    <property type="entry name" value="DHPR"/>
    <property type="match status" value="1"/>
</dbReference>
<dbReference type="GO" id="GO:0051287">
    <property type="term" value="F:NAD binding"/>
    <property type="evidence" value="ECO:0007669"/>
    <property type="project" value="UniProtKB-UniRule"/>
</dbReference>
<dbReference type="GO" id="GO:0008839">
    <property type="term" value="F:4-hydroxy-tetrahydrodipicolinate reductase"/>
    <property type="evidence" value="ECO:0007669"/>
    <property type="project" value="UniProtKB-EC"/>
</dbReference>
<dbReference type="PANTHER" id="PTHR20836:SF0">
    <property type="entry name" value="4-HYDROXY-TETRAHYDRODIPICOLINATE REDUCTASE 1, CHLOROPLASTIC-RELATED"/>
    <property type="match status" value="1"/>
</dbReference>
<dbReference type="RefSeq" id="WP_150862764.1">
    <property type="nucleotide sequence ID" value="NZ_VYXP01000002.1"/>
</dbReference>
<feature type="active site" description="Proton donor/acceptor" evidence="13">
    <location>
        <position position="152"/>
    </location>
</feature>
<reference evidence="17 18" key="1">
    <citation type="submission" date="2019-09" db="EMBL/GenBank/DDBJ databases">
        <title>Wenzhouxiangella sp. Genome sequencing and assembly.</title>
        <authorList>
            <person name="Zhang R."/>
        </authorList>
    </citation>
    <scope>NUCLEOTIDE SEQUENCE [LARGE SCALE GENOMIC DNA]</scope>
    <source>
        <strain evidence="17 18">W260</strain>
    </source>
</reference>
<dbReference type="Pfam" id="PF01113">
    <property type="entry name" value="DapB_N"/>
    <property type="match status" value="1"/>
</dbReference>
<dbReference type="InterPro" id="IPR022663">
    <property type="entry name" value="DapB_C"/>
</dbReference>
<proteinExistence type="inferred from homology"/>
<comment type="function">
    <text evidence="13">Catalyzes the conversion of 4-hydroxy-tetrahydrodipicolinate (HTPA) to tetrahydrodipicolinate.</text>
</comment>
<evidence type="ECO:0000256" key="1">
    <source>
        <dbReference type="ARBA" id="ARBA00006642"/>
    </source>
</evidence>
<dbReference type="EMBL" id="VYXP01000002">
    <property type="protein sequence ID" value="KAA9133204.1"/>
    <property type="molecule type" value="Genomic_DNA"/>
</dbReference>
<feature type="region of interest" description="Disordered" evidence="14">
    <location>
        <begin position="1"/>
        <end position="22"/>
    </location>
</feature>
<comment type="subunit">
    <text evidence="13">Homotetramer.</text>
</comment>
<sequence>MSETRPSTGGHRPRLALHGAGRMGRQLAEASESAGFSLVGVIARHQPDWLTEDLYAASPEQLVVRPDVIIDFSLPGGAASVAQWCAGNGVPLVSGTTGLDETARAELDTASAKIPLLWAANFSIGLNACLVLAKRLRELVGTDAPARILDIHHAGKLDAPSGTALVLGEAIGGDVEYDSVREGDAIGEHHLVLELADEQIEIRHVANDRRLFALGALHAARWLCSRSPGRYTMLDCIDAATP</sequence>
<comment type="similarity">
    <text evidence="1 13">Belongs to the DapB family.</text>
</comment>
<dbReference type="GO" id="GO:0050661">
    <property type="term" value="F:NADP binding"/>
    <property type="evidence" value="ECO:0007669"/>
    <property type="project" value="UniProtKB-UniRule"/>
</dbReference>
<dbReference type="PANTHER" id="PTHR20836">
    <property type="entry name" value="DIHYDRODIPICOLINATE REDUCTASE"/>
    <property type="match status" value="1"/>
</dbReference>
<comment type="pathway">
    <text evidence="9 13">Amino-acid biosynthesis; L-lysine biosynthesis via DAP pathway; (S)-tetrahydrodipicolinate from L-aspartate: step 4/4.</text>
</comment>
<evidence type="ECO:0000256" key="6">
    <source>
        <dbReference type="ARBA" id="ARBA00023002"/>
    </source>
</evidence>
<keyword evidence="6 13" id="KW-0560">Oxidoreductase</keyword>
<name>A0A5N0TFF7_9GAMM</name>
<keyword evidence="5 13" id="KW-0220">Diaminopimelate biosynthesis</keyword>
<evidence type="ECO:0000313" key="17">
    <source>
        <dbReference type="EMBL" id="KAA9133204.1"/>
    </source>
</evidence>
<dbReference type="EC" id="1.17.1.8" evidence="10 13"/>
<feature type="active site" description="Proton donor" evidence="13">
    <location>
        <position position="156"/>
    </location>
</feature>
<dbReference type="Pfam" id="PF05173">
    <property type="entry name" value="DapB_C"/>
    <property type="match status" value="1"/>
</dbReference>
<comment type="subcellular location">
    <subcellularLocation>
        <location evidence="13">Cytoplasm</location>
    </subcellularLocation>
</comment>
<comment type="catalytic activity">
    <reaction evidence="12 13">
        <text>(S)-2,3,4,5-tetrahydrodipicolinate + NAD(+) + H2O = (2S,4S)-4-hydroxy-2,3,4,5-tetrahydrodipicolinate + NADH + H(+)</text>
        <dbReference type="Rhea" id="RHEA:35323"/>
        <dbReference type="ChEBI" id="CHEBI:15377"/>
        <dbReference type="ChEBI" id="CHEBI:15378"/>
        <dbReference type="ChEBI" id="CHEBI:16845"/>
        <dbReference type="ChEBI" id="CHEBI:57540"/>
        <dbReference type="ChEBI" id="CHEBI:57945"/>
        <dbReference type="ChEBI" id="CHEBI:67139"/>
        <dbReference type="EC" id="1.17.1.8"/>
    </reaction>
</comment>
<keyword evidence="8 13" id="KW-0457">Lysine biosynthesis</keyword>
<evidence type="ECO:0000259" key="16">
    <source>
        <dbReference type="Pfam" id="PF05173"/>
    </source>
</evidence>
<evidence type="ECO:0000256" key="9">
    <source>
        <dbReference type="ARBA" id="ARBA00037922"/>
    </source>
</evidence>
<comment type="catalytic activity">
    <reaction evidence="11 13">
        <text>(S)-2,3,4,5-tetrahydrodipicolinate + NADP(+) + H2O = (2S,4S)-4-hydroxy-2,3,4,5-tetrahydrodipicolinate + NADPH + H(+)</text>
        <dbReference type="Rhea" id="RHEA:35331"/>
        <dbReference type="ChEBI" id="CHEBI:15377"/>
        <dbReference type="ChEBI" id="CHEBI:15378"/>
        <dbReference type="ChEBI" id="CHEBI:16845"/>
        <dbReference type="ChEBI" id="CHEBI:57783"/>
        <dbReference type="ChEBI" id="CHEBI:58349"/>
        <dbReference type="ChEBI" id="CHEBI:67139"/>
        <dbReference type="EC" id="1.17.1.8"/>
    </reaction>
</comment>
<feature type="domain" description="Dihydrodipicolinate reductase C-terminal" evidence="16">
    <location>
        <begin position="125"/>
        <end position="236"/>
    </location>
</feature>
<dbReference type="GO" id="GO:0016726">
    <property type="term" value="F:oxidoreductase activity, acting on CH or CH2 groups, NAD or NADP as acceptor"/>
    <property type="evidence" value="ECO:0007669"/>
    <property type="project" value="UniProtKB-UniRule"/>
</dbReference>
<evidence type="ECO:0000259" key="15">
    <source>
        <dbReference type="Pfam" id="PF01113"/>
    </source>
</evidence>
<feature type="domain" description="Dihydrodipicolinate reductase N-terminal" evidence="15">
    <location>
        <begin position="14"/>
        <end position="122"/>
    </location>
</feature>
<dbReference type="Gene3D" id="3.40.50.720">
    <property type="entry name" value="NAD(P)-binding Rossmann-like Domain"/>
    <property type="match status" value="1"/>
</dbReference>
<evidence type="ECO:0000313" key="18">
    <source>
        <dbReference type="Proteomes" id="UP000325372"/>
    </source>
</evidence>
<evidence type="ECO:0000256" key="3">
    <source>
        <dbReference type="ARBA" id="ARBA00022605"/>
    </source>
</evidence>
<dbReference type="InterPro" id="IPR023940">
    <property type="entry name" value="DHDPR_bac"/>
</dbReference>
<dbReference type="SUPFAM" id="SSF51735">
    <property type="entry name" value="NAD(P)-binding Rossmann-fold domains"/>
    <property type="match status" value="1"/>
</dbReference>
<evidence type="ECO:0000256" key="12">
    <source>
        <dbReference type="ARBA" id="ARBA00049396"/>
    </source>
</evidence>
<dbReference type="GO" id="GO:0005829">
    <property type="term" value="C:cytosol"/>
    <property type="evidence" value="ECO:0007669"/>
    <property type="project" value="TreeGrafter"/>
</dbReference>
<organism evidence="17 18">
    <name type="scientific">Marinihelvus fidelis</name>
    <dbReference type="NCBI Taxonomy" id="2613842"/>
    <lineage>
        <taxon>Bacteria</taxon>
        <taxon>Pseudomonadati</taxon>
        <taxon>Pseudomonadota</taxon>
        <taxon>Gammaproteobacteria</taxon>
        <taxon>Chromatiales</taxon>
        <taxon>Wenzhouxiangellaceae</taxon>
        <taxon>Marinihelvus</taxon>
    </lineage>
</organism>
<comment type="caution">
    <text evidence="17">The sequence shown here is derived from an EMBL/GenBank/DDBJ whole genome shotgun (WGS) entry which is preliminary data.</text>
</comment>
<dbReference type="UniPathway" id="UPA00034">
    <property type="reaction ID" value="UER00018"/>
</dbReference>
<dbReference type="GO" id="GO:0009089">
    <property type="term" value="P:lysine biosynthetic process via diaminopimelate"/>
    <property type="evidence" value="ECO:0007669"/>
    <property type="project" value="UniProtKB-UniRule"/>
</dbReference>
<evidence type="ECO:0000256" key="13">
    <source>
        <dbReference type="HAMAP-Rule" id="MF_00102"/>
    </source>
</evidence>
<evidence type="ECO:0000256" key="10">
    <source>
        <dbReference type="ARBA" id="ARBA00038983"/>
    </source>
</evidence>
<keyword evidence="7 13" id="KW-0520">NAD</keyword>
<feature type="binding site" evidence="13">
    <location>
        <begin position="95"/>
        <end position="97"/>
    </location>
    <ligand>
        <name>NAD(+)</name>
        <dbReference type="ChEBI" id="CHEBI:57540"/>
    </ligand>
</feature>
<evidence type="ECO:0000256" key="4">
    <source>
        <dbReference type="ARBA" id="ARBA00022857"/>
    </source>
</evidence>
<gene>
    <name evidence="13" type="primary">dapB</name>
    <name evidence="17" type="ORF">F3N42_02270</name>
</gene>
<evidence type="ECO:0000256" key="8">
    <source>
        <dbReference type="ARBA" id="ARBA00023154"/>
    </source>
</evidence>
<evidence type="ECO:0000256" key="11">
    <source>
        <dbReference type="ARBA" id="ARBA00049080"/>
    </source>
</evidence>
<comment type="caution">
    <text evidence="13">Lacks conserved residue(s) required for the propagation of feature annotation.</text>
</comment>
<keyword evidence="4 13" id="KW-0521">NADP</keyword>
<dbReference type="Proteomes" id="UP000325372">
    <property type="component" value="Unassembled WGS sequence"/>
</dbReference>
<evidence type="ECO:0000256" key="5">
    <source>
        <dbReference type="ARBA" id="ARBA00022915"/>
    </source>
</evidence>
<protein>
    <recommendedName>
        <fullName evidence="10 13">4-hydroxy-tetrahydrodipicolinate reductase</fullName>
        <shortName evidence="13">HTPA reductase</shortName>
        <ecNumber evidence="10 13">1.17.1.8</ecNumber>
    </recommendedName>
</protein>
<evidence type="ECO:0000256" key="2">
    <source>
        <dbReference type="ARBA" id="ARBA00022490"/>
    </source>
</evidence>
<dbReference type="InterPro" id="IPR022664">
    <property type="entry name" value="DapB_N_CS"/>
</dbReference>
<dbReference type="HAMAP" id="MF_00102">
    <property type="entry name" value="DapB"/>
    <property type="match status" value="1"/>
</dbReference>
<feature type="binding site" evidence="13">
    <location>
        <position position="153"/>
    </location>
    <ligand>
        <name>(S)-2,3,4,5-tetrahydrodipicolinate</name>
        <dbReference type="ChEBI" id="CHEBI:16845"/>
    </ligand>
</feature>
<dbReference type="AlphaFoldDB" id="A0A5N0TFF7"/>
<accession>A0A5N0TFF7</accession>
<dbReference type="InterPro" id="IPR000846">
    <property type="entry name" value="DapB_N"/>
</dbReference>
<dbReference type="GO" id="GO:0019877">
    <property type="term" value="P:diaminopimelate biosynthetic process"/>
    <property type="evidence" value="ECO:0007669"/>
    <property type="project" value="UniProtKB-UniRule"/>
</dbReference>
<comment type="caution">
    <text evidence="13">Was originally thought to be a dihydrodipicolinate reductase (DHDPR), catalyzing the conversion of dihydrodipicolinate to tetrahydrodipicolinate. However, it was shown in E.coli that the substrate of the enzymatic reaction is not dihydrodipicolinate (DHDP) but in fact (2S,4S)-4-hydroxy-2,3,4,5-tetrahydrodipicolinic acid (HTPA), the product released by the DapA-catalyzed reaction.</text>
</comment>
<keyword evidence="2 13" id="KW-0963">Cytoplasm</keyword>
<keyword evidence="3 13" id="KW-0028">Amino-acid biosynthesis</keyword>
<keyword evidence="18" id="KW-1185">Reference proteome</keyword>
<dbReference type="Gene3D" id="3.30.360.10">
    <property type="entry name" value="Dihydrodipicolinate Reductase, domain 2"/>
    <property type="match status" value="1"/>
</dbReference>
<feature type="binding site" evidence="13">
    <location>
        <begin position="119"/>
        <end position="122"/>
    </location>
    <ligand>
        <name>NAD(+)</name>
        <dbReference type="ChEBI" id="CHEBI:57540"/>
    </ligand>
</feature>
<dbReference type="InterPro" id="IPR036291">
    <property type="entry name" value="NAD(P)-bd_dom_sf"/>
</dbReference>
<dbReference type="SUPFAM" id="SSF55347">
    <property type="entry name" value="Glyceraldehyde-3-phosphate dehydrogenase-like, C-terminal domain"/>
    <property type="match status" value="1"/>
</dbReference>
<feature type="binding site" evidence="13">
    <location>
        <begin position="162"/>
        <end position="163"/>
    </location>
    <ligand>
        <name>(S)-2,3,4,5-tetrahydrodipicolinate</name>
        <dbReference type="ChEBI" id="CHEBI:16845"/>
    </ligand>
</feature>
<evidence type="ECO:0000256" key="14">
    <source>
        <dbReference type="SAM" id="MobiDB-lite"/>
    </source>
</evidence>
<dbReference type="CDD" id="cd02274">
    <property type="entry name" value="DHDPR_N"/>
    <property type="match status" value="1"/>
</dbReference>
<evidence type="ECO:0000256" key="7">
    <source>
        <dbReference type="ARBA" id="ARBA00023027"/>
    </source>
</evidence>
<dbReference type="PROSITE" id="PS01298">
    <property type="entry name" value="DAPB"/>
    <property type="match status" value="1"/>
</dbReference>